<organism evidence="4">
    <name type="scientific">Noctiluca scintillans</name>
    <name type="common">Sea sparkle</name>
    <name type="synonym">Red tide dinoflagellate</name>
    <dbReference type="NCBI Taxonomy" id="2966"/>
    <lineage>
        <taxon>Eukaryota</taxon>
        <taxon>Sar</taxon>
        <taxon>Alveolata</taxon>
        <taxon>Dinophyceae</taxon>
        <taxon>Noctilucales</taxon>
        <taxon>Noctilucaceae</taxon>
        <taxon>Noctiluca</taxon>
    </lineage>
</organism>
<dbReference type="PANTHER" id="PTHR12356">
    <property type="entry name" value="NUCLEAR MOVEMENT PROTEIN NUDC"/>
    <property type="match status" value="1"/>
</dbReference>
<dbReference type="CDD" id="cd06467">
    <property type="entry name" value="p23_NUDC_like"/>
    <property type="match status" value="1"/>
</dbReference>
<name>A0A7S1F0S3_NOCSC</name>
<evidence type="ECO:0000256" key="2">
    <source>
        <dbReference type="ARBA" id="ARBA00022490"/>
    </source>
</evidence>
<dbReference type="GO" id="GO:0005737">
    <property type="term" value="C:cytoplasm"/>
    <property type="evidence" value="ECO:0007669"/>
    <property type="project" value="UniProtKB-SubCell"/>
</dbReference>
<evidence type="ECO:0000256" key="1">
    <source>
        <dbReference type="ARBA" id="ARBA00004496"/>
    </source>
</evidence>
<dbReference type="GO" id="GO:0006457">
    <property type="term" value="P:protein folding"/>
    <property type="evidence" value="ECO:0007669"/>
    <property type="project" value="TreeGrafter"/>
</dbReference>
<dbReference type="Gene3D" id="2.60.40.790">
    <property type="match status" value="1"/>
</dbReference>
<dbReference type="Pfam" id="PF04969">
    <property type="entry name" value="CS"/>
    <property type="match status" value="1"/>
</dbReference>
<dbReference type="PROSITE" id="PS51203">
    <property type="entry name" value="CS"/>
    <property type="match status" value="1"/>
</dbReference>
<dbReference type="InterPro" id="IPR037898">
    <property type="entry name" value="NudC_fam"/>
</dbReference>
<keyword evidence="2" id="KW-0963">Cytoplasm</keyword>
<sequence>MGFQYVFVPANVGDTIEELEYPEDIEDLSKDTFRTFVEQYFSKKGEAVDKAVLMAQLQERTGVNLQEKSDSGEMDPAALDHLLSMSSVEIFPVLLPTKASEFLGVNVYCDDKGVAKELEENQRVSGIVQQCGFPGQTFRGDCFIARVFDDNEDAWYRASFTLKELSTDAEWVAATRKQRENRSSGDMKSLADKMGMQNPAHVNPGTLADATPKGETDQYHWRQENDEVEITFKKEGLQKSDAKQVNVVFQRQKLKVVVKGETLLDATLFAATQADECTWTLSDGVIQLTLTKAEDISWDTLLKE</sequence>
<feature type="domain" description="CS" evidence="3">
    <location>
        <begin position="214"/>
        <end position="302"/>
    </location>
</feature>
<gene>
    <name evidence="4" type="ORF">NSCI0253_LOCUS10960</name>
</gene>
<dbReference type="InterPro" id="IPR007052">
    <property type="entry name" value="CS_dom"/>
</dbReference>
<dbReference type="AlphaFoldDB" id="A0A7S1F0S3"/>
<evidence type="ECO:0000259" key="3">
    <source>
        <dbReference type="PROSITE" id="PS51203"/>
    </source>
</evidence>
<dbReference type="EMBL" id="HBFQ01015826">
    <property type="protein sequence ID" value="CAD8836612.1"/>
    <property type="molecule type" value="Transcribed_RNA"/>
</dbReference>
<comment type="subcellular location">
    <subcellularLocation>
        <location evidence="1">Cytoplasm</location>
    </subcellularLocation>
</comment>
<dbReference type="PANTHER" id="PTHR12356:SF3">
    <property type="entry name" value="NUCLEAR MIGRATION PROTEIN NUDC"/>
    <property type="match status" value="1"/>
</dbReference>
<protein>
    <recommendedName>
        <fullName evidence="3">CS domain-containing protein</fullName>
    </recommendedName>
</protein>
<accession>A0A7S1F0S3</accession>
<reference evidence="4" key="1">
    <citation type="submission" date="2021-01" db="EMBL/GenBank/DDBJ databases">
        <authorList>
            <person name="Corre E."/>
            <person name="Pelletier E."/>
            <person name="Niang G."/>
            <person name="Scheremetjew M."/>
            <person name="Finn R."/>
            <person name="Kale V."/>
            <person name="Holt S."/>
            <person name="Cochrane G."/>
            <person name="Meng A."/>
            <person name="Brown T."/>
            <person name="Cohen L."/>
        </authorList>
    </citation>
    <scope>NUCLEOTIDE SEQUENCE</scope>
</reference>
<dbReference type="GO" id="GO:0051082">
    <property type="term" value="F:unfolded protein binding"/>
    <property type="evidence" value="ECO:0007669"/>
    <property type="project" value="TreeGrafter"/>
</dbReference>
<dbReference type="InterPro" id="IPR008978">
    <property type="entry name" value="HSP20-like_chaperone"/>
</dbReference>
<proteinExistence type="predicted"/>
<dbReference type="SUPFAM" id="SSF49764">
    <property type="entry name" value="HSP20-like chaperones"/>
    <property type="match status" value="1"/>
</dbReference>
<evidence type="ECO:0000313" key="4">
    <source>
        <dbReference type="EMBL" id="CAD8836612.1"/>
    </source>
</evidence>